<comment type="caution">
    <text evidence="3">The sequence shown here is derived from an EMBL/GenBank/DDBJ whole genome shotgun (WGS) entry which is preliminary data.</text>
</comment>
<feature type="region of interest" description="Disordered" evidence="1">
    <location>
        <begin position="626"/>
        <end position="649"/>
    </location>
</feature>
<name>A0ABQ9GGQ4_9NEOP</name>
<dbReference type="PANTHER" id="PTHR11360:SF309">
    <property type="entry name" value="MONOCARBOXYLATE TRANSPORTER 7-LIKE PROTEIN"/>
    <property type="match status" value="1"/>
</dbReference>
<keyword evidence="4" id="KW-1185">Reference proteome</keyword>
<evidence type="ECO:0000313" key="4">
    <source>
        <dbReference type="Proteomes" id="UP001159363"/>
    </source>
</evidence>
<dbReference type="PANTHER" id="PTHR11360">
    <property type="entry name" value="MONOCARBOXYLATE TRANSPORTER"/>
    <property type="match status" value="1"/>
</dbReference>
<proteinExistence type="predicted"/>
<evidence type="ECO:0000313" key="3">
    <source>
        <dbReference type="EMBL" id="KAJ8871201.1"/>
    </source>
</evidence>
<dbReference type="SUPFAM" id="SSF103473">
    <property type="entry name" value="MFS general substrate transporter"/>
    <property type="match status" value="1"/>
</dbReference>
<accession>A0ABQ9GGQ4</accession>
<feature type="region of interest" description="Disordered" evidence="1">
    <location>
        <begin position="1"/>
        <end position="29"/>
    </location>
</feature>
<dbReference type="EMBL" id="JARBHB010000012">
    <property type="protein sequence ID" value="KAJ8871201.1"/>
    <property type="molecule type" value="Genomic_DNA"/>
</dbReference>
<protein>
    <submittedName>
        <fullName evidence="3">Uncharacterized protein</fullName>
    </submittedName>
</protein>
<evidence type="ECO:0000256" key="2">
    <source>
        <dbReference type="SAM" id="Phobius"/>
    </source>
</evidence>
<dbReference type="InterPro" id="IPR036259">
    <property type="entry name" value="MFS_trans_sf"/>
</dbReference>
<sequence>MRVNQGEYGAVPECKSGGNGRTPRKPADQRHRLERFPHAKIHNRHHINSTSYKNATEQVQSPSEEFSCHCEVTRRSGFNPRPDHSGFSNMGIVPDDGRFSRGFPVCTAFSFRPCSILTSFTIFGSQDIYVKDHSCGRPYGEFRAGVRRVPRRRGGGTQAFTLINSVFVTSLSFTVYCDFCKGLVTNFAMKEFSCRQVAVTGCLIALTGNILVIFATSVNYMVVTYGVVQAGAAGAEPGATIAPDLYTAVPTLRSFPPEFVSTNSGSASRGRPAPRISSPLANPWLTFYIHCALHKKRFHNRVGCHVAPSSDFRAMLHPFNSCPPIFSYSVVAYVDFHKPSHMKHGFATRNDVLKQLEPFPGEGKFPAPFILFPLPLTLMHLPCVKFSHMESRFVPNLSTVNLDGVQKRKRIVTEEGTLAGVGFGLMITPSFTAFNTYFIRRRNFAMGLSQIVIGMGCMVYPLFINALYDKYGFRGTQVIPKNPPYMHSCRNRVAGLVEASTRDLMGKFYRGIQALVHLYLYEAEEHIMKVDREHSYRKVGSNHEWTLCDTRTMQAVLTALGLHALPSMMTYQPVSWHMPARRGSLLLSAQDKVKPAAETVVDCGQESADLEKVVGNHDQEEANKLLDQEQQSPTGHDEQVSSHRLPPQRQNKLIPVGVAARFSHVRIVLVDAAGQQVFSGISRLTHPYTQELLHTHLASFSLALKTSLLRATKTSPLHSQDPDVKNSPNISTPL</sequence>
<feature type="transmembrane region" description="Helical" evidence="2">
    <location>
        <begin position="417"/>
        <end position="438"/>
    </location>
</feature>
<keyword evidence="2" id="KW-0472">Membrane</keyword>
<keyword evidence="2" id="KW-1133">Transmembrane helix</keyword>
<organism evidence="3 4">
    <name type="scientific">Dryococelus australis</name>
    <dbReference type="NCBI Taxonomy" id="614101"/>
    <lineage>
        <taxon>Eukaryota</taxon>
        <taxon>Metazoa</taxon>
        <taxon>Ecdysozoa</taxon>
        <taxon>Arthropoda</taxon>
        <taxon>Hexapoda</taxon>
        <taxon>Insecta</taxon>
        <taxon>Pterygota</taxon>
        <taxon>Neoptera</taxon>
        <taxon>Polyneoptera</taxon>
        <taxon>Phasmatodea</taxon>
        <taxon>Verophasmatodea</taxon>
        <taxon>Anareolatae</taxon>
        <taxon>Phasmatidae</taxon>
        <taxon>Eurycanthinae</taxon>
        <taxon>Dryococelus</taxon>
    </lineage>
</organism>
<feature type="transmembrane region" description="Helical" evidence="2">
    <location>
        <begin position="444"/>
        <end position="468"/>
    </location>
</feature>
<reference evidence="3 4" key="1">
    <citation type="submission" date="2023-02" db="EMBL/GenBank/DDBJ databases">
        <title>LHISI_Scaffold_Assembly.</title>
        <authorList>
            <person name="Stuart O.P."/>
            <person name="Cleave R."/>
            <person name="Magrath M.J.L."/>
            <person name="Mikheyev A.S."/>
        </authorList>
    </citation>
    <scope>NUCLEOTIDE SEQUENCE [LARGE SCALE GENOMIC DNA]</scope>
    <source>
        <strain evidence="3">Daus_M_001</strain>
        <tissue evidence="3">Leg muscle</tissue>
    </source>
</reference>
<dbReference type="InterPro" id="IPR050327">
    <property type="entry name" value="Proton-linked_MCT"/>
</dbReference>
<gene>
    <name evidence="3" type="ORF">PR048_027507</name>
</gene>
<feature type="region of interest" description="Disordered" evidence="1">
    <location>
        <begin position="714"/>
        <end position="734"/>
    </location>
</feature>
<keyword evidence="2" id="KW-0812">Transmembrane</keyword>
<feature type="transmembrane region" description="Helical" evidence="2">
    <location>
        <begin position="157"/>
        <end position="176"/>
    </location>
</feature>
<evidence type="ECO:0000256" key="1">
    <source>
        <dbReference type="SAM" id="MobiDB-lite"/>
    </source>
</evidence>
<feature type="transmembrane region" description="Helical" evidence="2">
    <location>
        <begin position="196"/>
        <end position="215"/>
    </location>
</feature>
<dbReference type="Proteomes" id="UP001159363">
    <property type="component" value="Chromosome 11"/>
</dbReference>